<dbReference type="Gene3D" id="1.10.260.40">
    <property type="entry name" value="lambda repressor-like DNA-binding domains"/>
    <property type="match status" value="1"/>
</dbReference>
<sequence>MRGMTDHLSFGERIAWYRRRRGMSQEVLAGLVNRTPDWLSKVENDRIELDRLSVIKSLATALDVSVGELLAEPSLTDWTGESGDRTVPALRAAITDYRHLTPVAALARAHDPPPLAELRRDVADVWEAYQASRYGLMIRRLPPLLAEAHHAAAAATGDERAEAHRVLGQAYHAAAAILVKIGETDLAWIAAERGLNHAQNSGDQVVIASLLRSVTYALIANNRFDAASQLTAHAAGMLERELSRPTPELLSVYGTLLLCGSMAAARADDRATTRAYLDRADAAARRLGGDANHVWTAFGPTNVAIHRVATAVELGDIQIAIDLGPGLDTSGMPVERRARHGIAVAQAYSRWNRTDEALDALLEAERIAPEQVRRHYLSRQLVLGWMRRRRGRPDRRLADLARRLHVA</sequence>
<dbReference type="SMART" id="SM00530">
    <property type="entry name" value="HTH_XRE"/>
    <property type="match status" value="1"/>
</dbReference>
<protein>
    <submittedName>
        <fullName evidence="2">Helix-turn-helix protein</fullName>
    </submittedName>
</protein>
<dbReference type="Pfam" id="PF13560">
    <property type="entry name" value="HTH_31"/>
    <property type="match status" value="1"/>
</dbReference>
<organism evidence="2 3">
    <name type="scientific">Thermopolyspora flexuosa</name>
    <dbReference type="NCBI Taxonomy" id="103836"/>
    <lineage>
        <taxon>Bacteria</taxon>
        <taxon>Bacillati</taxon>
        <taxon>Actinomycetota</taxon>
        <taxon>Actinomycetes</taxon>
        <taxon>Streptosporangiales</taxon>
        <taxon>Streptosporangiaceae</taxon>
        <taxon>Thermopolyspora</taxon>
    </lineage>
</organism>
<comment type="caution">
    <text evidence="2">The sequence shown here is derived from an EMBL/GenBank/DDBJ whole genome shotgun (WGS) entry which is preliminary data.</text>
</comment>
<evidence type="ECO:0000313" key="3">
    <source>
        <dbReference type="Proteomes" id="UP000319213"/>
    </source>
</evidence>
<dbReference type="InterPro" id="IPR010982">
    <property type="entry name" value="Lambda_DNA-bd_dom_sf"/>
</dbReference>
<reference evidence="2 3" key="1">
    <citation type="submission" date="2019-06" db="EMBL/GenBank/DDBJ databases">
        <title>Sequencing the genomes of 1000 actinobacteria strains.</title>
        <authorList>
            <person name="Klenk H.-P."/>
        </authorList>
    </citation>
    <scope>NUCLEOTIDE SEQUENCE [LARGE SCALE GENOMIC DNA]</scope>
    <source>
        <strain evidence="2 3">DSM 43186</strain>
    </source>
</reference>
<evidence type="ECO:0000259" key="1">
    <source>
        <dbReference type="PROSITE" id="PS50943"/>
    </source>
</evidence>
<feature type="domain" description="HTH cro/C1-type" evidence="1">
    <location>
        <begin position="17"/>
        <end position="69"/>
    </location>
</feature>
<dbReference type="PROSITE" id="PS50943">
    <property type="entry name" value="HTH_CROC1"/>
    <property type="match status" value="1"/>
</dbReference>
<dbReference type="InterPro" id="IPR001387">
    <property type="entry name" value="Cro/C1-type_HTH"/>
</dbReference>
<evidence type="ECO:0000313" key="2">
    <source>
        <dbReference type="EMBL" id="TQM76216.1"/>
    </source>
</evidence>
<dbReference type="GO" id="GO:0003677">
    <property type="term" value="F:DNA binding"/>
    <property type="evidence" value="ECO:0007669"/>
    <property type="project" value="InterPro"/>
</dbReference>
<accession>A0A543J060</accession>
<proteinExistence type="predicted"/>
<dbReference type="EMBL" id="VFPQ01000001">
    <property type="protein sequence ID" value="TQM76216.1"/>
    <property type="molecule type" value="Genomic_DNA"/>
</dbReference>
<keyword evidence="3" id="KW-1185">Reference proteome</keyword>
<dbReference type="AlphaFoldDB" id="A0A543J060"/>
<dbReference type="Proteomes" id="UP000319213">
    <property type="component" value="Unassembled WGS sequence"/>
</dbReference>
<name>A0A543J060_9ACTN</name>
<gene>
    <name evidence="2" type="ORF">FHX40_2944</name>
</gene>
<dbReference type="SUPFAM" id="SSF47413">
    <property type="entry name" value="lambda repressor-like DNA-binding domains"/>
    <property type="match status" value="1"/>
</dbReference>
<dbReference type="CDD" id="cd00093">
    <property type="entry name" value="HTH_XRE"/>
    <property type="match status" value="1"/>
</dbReference>